<evidence type="ECO:0000256" key="1">
    <source>
        <dbReference type="SAM" id="MobiDB-lite"/>
    </source>
</evidence>
<dbReference type="Proteomes" id="UP001528823">
    <property type="component" value="Unassembled WGS sequence"/>
</dbReference>
<name>A0ABT5UAM4_9GAMM</name>
<proteinExistence type="predicted"/>
<feature type="region of interest" description="Disordered" evidence="1">
    <location>
        <begin position="150"/>
        <end position="172"/>
    </location>
</feature>
<feature type="compositionally biased region" description="Low complexity" evidence="1">
    <location>
        <begin position="154"/>
        <end position="166"/>
    </location>
</feature>
<organism evidence="2 3">
    <name type="scientific">Spartinivicinus poritis</name>
    <dbReference type="NCBI Taxonomy" id="2994640"/>
    <lineage>
        <taxon>Bacteria</taxon>
        <taxon>Pseudomonadati</taxon>
        <taxon>Pseudomonadota</taxon>
        <taxon>Gammaproteobacteria</taxon>
        <taxon>Oceanospirillales</taxon>
        <taxon>Zooshikellaceae</taxon>
        <taxon>Spartinivicinus</taxon>
    </lineage>
</organism>
<protein>
    <submittedName>
        <fullName evidence="2">Uncharacterized protein</fullName>
    </submittedName>
</protein>
<evidence type="ECO:0000313" key="2">
    <source>
        <dbReference type="EMBL" id="MDE1462179.1"/>
    </source>
</evidence>
<reference evidence="2 3" key="1">
    <citation type="submission" date="2022-11" db="EMBL/GenBank/DDBJ databases">
        <title>Spartinivicinus poritis sp. nov., isolated from scleractinian coral Porites lutea.</title>
        <authorList>
            <person name="Zhang G."/>
            <person name="Cai L."/>
            <person name="Wei Q."/>
        </authorList>
    </citation>
    <scope>NUCLEOTIDE SEQUENCE [LARGE SCALE GENOMIC DNA]</scope>
    <source>
        <strain evidence="2 3">A2-2</strain>
    </source>
</reference>
<dbReference type="EMBL" id="JAPMOU010000009">
    <property type="protein sequence ID" value="MDE1462179.1"/>
    <property type="molecule type" value="Genomic_DNA"/>
</dbReference>
<gene>
    <name evidence="2" type="ORF">ORQ98_09355</name>
</gene>
<evidence type="ECO:0000313" key="3">
    <source>
        <dbReference type="Proteomes" id="UP001528823"/>
    </source>
</evidence>
<keyword evidence="3" id="KW-1185">Reference proteome</keyword>
<comment type="caution">
    <text evidence="2">The sequence shown here is derived from an EMBL/GenBank/DDBJ whole genome shotgun (WGS) entry which is preliminary data.</text>
</comment>
<sequence length="172" mass="20086">MCKDQNFLAINTILDQVIDSNTLPAVIQQQLGEQFYPELRRFFIKVEQCKLLSTDMKDCRETLETFASLFLPLQNGLTQLYINCPDPEEVRGNFDEGKAHKARKQLLMNVKQLYDFVEAFYVELVKQHPHLPIPYPPEQLTEWFNNEQWKPENENSQTETSSESQSLTLVTN</sequence>
<accession>A0ABT5UAM4</accession>
<dbReference type="RefSeq" id="WP_274688538.1">
    <property type="nucleotide sequence ID" value="NZ_JAPMOU010000009.1"/>
</dbReference>